<protein>
    <submittedName>
        <fullName evidence="1">Uncharacterized protein</fullName>
    </submittedName>
</protein>
<dbReference type="EMBL" id="NBSK02000008">
    <property type="protein sequence ID" value="KAJ0190450.1"/>
    <property type="molecule type" value="Genomic_DNA"/>
</dbReference>
<dbReference type="Proteomes" id="UP000235145">
    <property type="component" value="Unassembled WGS sequence"/>
</dbReference>
<evidence type="ECO:0000313" key="1">
    <source>
        <dbReference type="EMBL" id="KAJ0190450.1"/>
    </source>
</evidence>
<name>A0A9R1WVF1_LACSA</name>
<gene>
    <name evidence="1" type="ORF">LSAT_V11C800389970</name>
</gene>
<organism evidence="1 2">
    <name type="scientific">Lactuca sativa</name>
    <name type="common">Garden lettuce</name>
    <dbReference type="NCBI Taxonomy" id="4236"/>
    <lineage>
        <taxon>Eukaryota</taxon>
        <taxon>Viridiplantae</taxon>
        <taxon>Streptophyta</taxon>
        <taxon>Embryophyta</taxon>
        <taxon>Tracheophyta</taxon>
        <taxon>Spermatophyta</taxon>
        <taxon>Magnoliopsida</taxon>
        <taxon>eudicotyledons</taxon>
        <taxon>Gunneridae</taxon>
        <taxon>Pentapetalae</taxon>
        <taxon>asterids</taxon>
        <taxon>campanulids</taxon>
        <taxon>Asterales</taxon>
        <taxon>Asteraceae</taxon>
        <taxon>Cichorioideae</taxon>
        <taxon>Cichorieae</taxon>
        <taxon>Lactucinae</taxon>
        <taxon>Lactuca</taxon>
    </lineage>
</organism>
<keyword evidence="2" id="KW-1185">Reference proteome</keyword>
<proteinExistence type="predicted"/>
<sequence>MSVWFTVIIDQEKESRSRNRSTHQVKMIGQATDINASWCGLWWIEMLKTSGQDKEGVGVCFHFSYEESLHSAVMLAPIMLRKCRFHFILSGDLYKKWDQSNGAMDPKVPKEFVSVHKEDLIHTIQHTQRGSMLSKTIGRYKDLTSHCLFMRCLSDLSPISLFIMKDESAAQCTTTSNKTTASVSTGF</sequence>
<comment type="caution">
    <text evidence="1">The sequence shown here is derived from an EMBL/GenBank/DDBJ whole genome shotgun (WGS) entry which is preliminary data.</text>
</comment>
<evidence type="ECO:0000313" key="2">
    <source>
        <dbReference type="Proteomes" id="UP000235145"/>
    </source>
</evidence>
<accession>A0A9R1WVF1</accession>
<dbReference type="AlphaFoldDB" id="A0A9R1WVF1"/>
<reference evidence="1 2" key="1">
    <citation type="journal article" date="2017" name="Nat. Commun.">
        <title>Genome assembly with in vitro proximity ligation data and whole-genome triplication in lettuce.</title>
        <authorList>
            <person name="Reyes-Chin-Wo S."/>
            <person name="Wang Z."/>
            <person name="Yang X."/>
            <person name="Kozik A."/>
            <person name="Arikit S."/>
            <person name="Song C."/>
            <person name="Xia L."/>
            <person name="Froenicke L."/>
            <person name="Lavelle D.O."/>
            <person name="Truco M.J."/>
            <person name="Xia R."/>
            <person name="Zhu S."/>
            <person name="Xu C."/>
            <person name="Xu H."/>
            <person name="Xu X."/>
            <person name="Cox K."/>
            <person name="Korf I."/>
            <person name="Meyers B.C."/>
            <person name="Michelmore R.W."/>
        </authorList>
    </citation>
    <scope>NUCLEOTIDE SEQUENCE [LARGE SCALE GENOMIC DNA]</scope>
    <source>
        <strain evidence="2">cv. Salinas</strain>
        <tissue evidence="1">Seedlings</tissue>
    </source>
</reference>